<protein>
    <submittedName>
        <fullName evidence="3">Uncharacterized protein</fullName>
    </submittedName>
</protein>
<proteinExistence type="predicted"/>
<feature type="compositionally biased region" description="Polar residues" evidence="1">
    <location>
        <begin position="67"/>
        <end position="79"/>
    </location>
</feature>
<keyword evidence="4" id="KW-1185">Reference proteome</keyword>
<dbReference type="EMBL" id="LR743589">
    <property type="protein sequence ID" value="CAA2616863.1"/>
    <property type="molecule type" value="Genomic_DNA"/>
</dbReference>
<accession>A0A7I8IFF9</accession>
<reference evidence="3 4" key="1">
    <citation type="submission" date="2019-12" db="EMBL/GenBank/DDBJ databases">
        <authorList>
            <person name="Scholz U."/>
            <person name="Mascher M."/>
            <person name="Fiebig A."/>
        </authorList>
    </citation>
    <scope>NUCLEOTIDE SEQUENCE</scope>
</reference>
<feature type="chain" id="PRO_5029441324" evidence="2">
    <location>
        <begin position="29"/>
        <end position="91"/>
    </location>
</feature>
<keyword evidence="2" id="KW-0732">Signal</keyword>
<evidence type="ECO:0000313" key="4">
    <source>
        <dbReference type="Proteomes" id="UP001189122"/>
    </source>
</evidence>
<feature type="signal peptide" evidence="2">
    <location>
        <begin position="1"/>
        <end position="28"/>
    </location>
</feature>
<sequence length="91" mass="9438">MVGSLFPSFAAVAVVALLHSLAVPPAYSQGNLAFLLCSGANYTADGQYGPTSTVFSPNSRLCRPPQTGATTETRPSASTAPRCLRPLPVSR</sequence>
<evidence type="ECO:0000256" key="1">
    <source>
        <dbReference type="SAM" id="MobiDB-lite"/>
    </source>
</evidence>
<gene>
    <name evidence="3" type="ORF">SI7747_02003076</name>
</gene>
<organism evidence="3">
    <name type="scientific">Spirodela intermedia</name>
    <name type="common">Intermediate duckweed</name>
    <dbReference type="NCBI Taxonomy" id="51605"/>
    <lineage>
        <taxon>Eukaryota</taxon>
        <taxon>Viridiplantae</taxon>
        <taxon>Streptophyta</taxon>
        <taxon>Embryophyta</taxon>
        <taxon>Tracheophyta</taxon>
        <taxon>Spermatophyta</taxon>
        <taxon>Magnoliopsida</taxon>
        <taxon>Liliopsida</taxon>
        <taxon>Araceae</taxon>
        <taxon>Lemnoideae</taxon>
        <taxon>Spirodela</taxon>
    </lineage>
</organism>
<evidence type="ECO:0000256" key="2">
    <source>
        <dbReference type="SAM" id="SignalP"/>
    </source>
</evidence>
<name>A0A7I8IFF9_SPIIN</name>
<feature type="region of interest" description="Disordered" evidence="1">
    <location>
        <begin position="55"/>
        <end position="91"/>
    </location>
</feature>
<evidence type="ECO:0000313" key="3">
    <source>
        <dbReference type="EMBL" id="CAA2616863.1"/>
    </source>
</evidence>
<dbReference type="EMBL" id="CACRZD030000002">
    <property type="protein sequence ID" value="CAA6656536.1"/>
    <property type="molecule type" value="Genomic_DNA"/>
</dbReference>
<dbReference type="AlphaFoldDB" id="A0A7I8IFF9"/>
<dbReference type="Proteomes" id="UP001189122">
    <property type="component" value="Unassembled WGS sequence"/>
</dbReference>